<dbReference type="InterPro" id="IPR019761">
    <property type="entry name" value="DNA-dir_RNA_pol-M_15_CS"/>
</dbReference>
<reference evidence="15 16" key="1">
    <citation type="submission" date="2019-01" db="EMBL/GenBank/DDBJ databases">
        <title>Sequencing of cultivated peanut Arachis hypogaea provides insights into genome evolution and oil improvement.</title>
        <authorList>
            <person name="Chen X."/>
        </authorList>
    </citation>
    <scope>NUCLEOTIDE SEQUENCE [LARGE SCALE GENOMIC DNA]</scope>
    <source>
        <strain evidence="16">cv. Fuhuasheng</strain>
        <tissue evidence="15">Leaves</tissue>
    </source>
</reference>
<keyword evidence="4 12" id="KW-0863">Zinc-finger</keyword>
<evidence type="ECO:0000256" key="4">
    <source>
        <dbReference type="ARBA" id="ARBA00022771"/>
    </source>
</evidence>
<gene>
    <name evidence="15" type="ORF">Ahy_B01g055539</name>
</gene>
<evidence type="ECO:0000256" key="7">
    <source>
        <dbReference type="ARBA" id="ARBA00023242"/>
    </source>
</evidence>
<comment type="function">
    <text evidence="8">DNA-dependent RNA polymerase catalyzes the transcription of DNA into RNA using the four ribonucleoside triphosphates as substrates. Component of RNA polymerase II which synthesizes mRNA precursors and many functional non-coding RNAs. Pol II is the central component of the basal RNA polymerase II transcription machinery. It is composed of mobile elements that move relative to each other. Component of RNA polymerases IV and V which mediate short-interfering RNAs (siRNA) accumulation and subsequent RNA-directed DNA methylation-dependent (RdDM) transcriptional gene silencing (TGS) of endogenous repeated sequences, including transposable elements. Required for RNA silencing.</text>
</comment>
<evidence type="ECO:0000256" key="2">
    <source>
        <dbReference type="ARBA" id="ARBA00022478"/>
    </source>
</evidence>
<dbReference type="GO" id="GO:0000419">
    <property type="term" value="C:RNA polymerase V complex"/>
    <property type="evidence" value="ECO:0007669"/>
    <property type="project" value="UniProtKB-ARBA"/>
</dbReference>
<accession>A0A445AWF8</accession>
<proteinExistence type="inferred from homology"/>
<comment type="similarity">
    <text evidence="10 13">Belongs to the archaeal rpoM/eukaryotic RPA12/RPB9/RPC11 RNA polymerase family.</text>
</comment>
<comment type="subunit">
    <text evidence="9">Component of the RNA polymerase II, IV and V complexes. Interacts with NRPD1.</text>
</comment>
<feature type="binding site" evidence="11">
    <location>
        <position position="7"/>
    </location>
    <ligand>
        <name>Zn(2+)</name>
        <dbReference type="ChEBI" id="CHEBI:29105"/>
        <label>1</label>
    </ligand>
</feature>
<dbReference type="GO" id="GO:0005730">
    <property type="term" value="C:nucleolus"/>
    <property type="evidence" value="ECO:0007669"/>
    <property type="project" value="UniProtKB-SubCell"/>
</dbReference>
<evidence type="ECO:0000256" key="12">
    <source>
        <dbReference type="PIRSR" id="PIRSR005586-2"/>
    </source>
</evidence>
<comment type="caution">
    <text evidence="15">The sequence shown here is derived from an EMBL/GenBank/DDBJ whole genome shotgun (WGS) entry which is preliminary data.</text>
</comment>
<dbReference type="FunFam" id="2.20.25.10:FF:000004">
    <property type="entry name" value="DNA-directed RNA polymerase subunit"/>
    <property type="match status" value="1"/>
</dbReference>
<dbReference type="GO" id="GO:0006367">
    <property type="term" value="P:transcription initiation at RNA polymerase II promoter"/>
    <property type="evidence" value="ECO:0007669"/>
    <property type="project" value="TreeGrafter"/>
</dbReference>
<dbReference type="GO" id="GO:0001193">
    <property type="term" value="P:maintenance of transcriptional fidelity during transcription elongation by RNA polymerase II"/>
    <property type="evidence" value="ECO:0007669"/>
    <property type="project" value="TreeGrafter"/>
</dbReference>
<protein>
    <recommendedName>
        <fullName evidence="10">DNA-directed RNA polymerase subunit</fullName>
    </recommendedName>
</protein>
<evidence type="ECO:0000313" key="16">
    <source>
        <dbReference type="Proteomes" id="UP000289738"/>
    </source>
</evidence>
<keyword evidence="16" id="KW-1185">Reference proteome</keyword>
<dbReference type="SMART" id="SM00440">
    <property type="entry name" value="ZnF_C2C2"/>
    <property type="match status" value="1"/>
</dbReference>
<evidence type="ECO:0000256" key="10">
    <source>
        <dbReference type="PIRNR" id="PIRNR005586"/>
    </source>
</evidence>
<dbReference type="AlphaFoldDB" id="A0A445AWF8"/>
<dbReference type="OrthoDB" id="282270at2759"/>
<keyword evidence="7 10" id="KW-0539">Nucleus</keyword>
<evidence type="ECO:0000256" key="5">
    <source>
        <dbReference type="ARBA" id="ARBA00022833"/>
    </source>
</evidence>
<evidence type="ECO:0000256" key="1">
    <source>
        <dbReference type="ARBA" id="ARBA00004604"/>
    </source>
</evidence>
<evidence type="ECO:0000256" key="13">
    <source>
        <dbReference type="RuleBase" id="RU003474"/>
    </source>
</evidence>
<evidence type="ECO:0000256" key="9">
    <source>
        <dbReference type="ARBA" id="ARBA00063449"/>
    </source>
</evidence>
<dbReference type="InterPro" id="IPR012164">
    <property type="entry name" value="Rpa12/Rpb9/Rpc10/TFS"/>
</dbReference>
<dbReference type="GO" id="GO:0008270">
    <property type="term" value="F:zinc ion binding"/>
    <property type="evidence" value="ECO:0007669"/>
    <property type="project" value="UniProtKB-KW"/>
</dbReference>
<feature type="zinc finger region" description="C4-type" evidence="12">
    <location>
        <begin position="7"/>
        <end position="32"/>
    </location>
</feature>
<dbReference type="CDD" id="cd10508">
    <property type="entry name" value="Zn-ribbon_RPB9"/>
    <property type="match status" value="1"/>
</dbReference>
<dbReference type="Proteomes" id="UP000289738">
    <property type="component" value="Chromosome B01"/>
</dbReference>
<feature type="domain" description="TFIIS-type" evidence="14">
    <location>
        <begin position="72"/>
        <end position="113"/>
    </location>
</feature>
<dbReference type="GO" id="GO:0005665">
    <property type="term" value="C:RNA polymerase II, core complex"/>
    <property type="evidence" value="ECO:0007669"/>
    <property type="project" value="TreeGrafter"/>
</dbReference>
<feature type="binding site" evidence="11">
    <location>
        <position position="108"/>
    </location>
    <ligand>
        <name>Zn(2+)</name>
        <dbReference type="ChEBI" id="CHEBI:29105"/>
        <label>2</label>
    </ligand>
</feature>
<dbReference type="PANTHER" id="PTHR11239:SF1">
    <property type="entry name" value="DNA-DIRECTED RNA POLYMERASE II SUBUNIT RPB9"/>
    <property type="match status" value="1"/>
</dbReference>
<name>A0A445AWF8_ARAHY</name>
<keyword evidence="5 11" id="KW-0862">Zinc</keyword>
<dbReference type="SMR" id="A0A445AWF8"/>
<dbReference type="PANTHER" id="PTHR11239">
    <property type="entry name" value="DNA-DIRECTED RNA POLYMERASE"/>
    <property type="match status" value="1"/>
</dbReference>
<evidence type="ECO:0000256" key="6">
    <source>
        <dbReference type="ARBA" id="ARBA00023163"/>
    </source>
</evidence>
<dbReference type="EMBL" id="SDMP01000011">
    <property type="protein sequence ID" value="RYR30774.1"/>
    <property type="molecule type" value="Genomic_DNA"/>
</dbReference>
<keyword evidence="6 10" id="KW-0804">Transcription</keyword>
<keyword evidence="2 10" id="KW-0240">DNA-directed RNA polymerase</keyword>
<organism evidence="15 16">
    <name type="scientific">Arachis hypogaea</name>
    <name type="common">Peanut</name>
    <dbReference type="NCBI Taxonomy" id="3818"/>
    <lineage>
        <taxon>Eukaryota</taxon>
        <taxon>Viridiplantae</taxon>
        <taxon>Streptophyta</taxon>
        <taxon>Embryophyta</taxon>
        <taxon>Tracheophyta</taxon>
        <taxon>Spermatophyta</taxon>
        <taxon>Magnoliopsida</taxon>
        <taxon>eudicotyledons</taxon>
        <taxon>Gunneridae</taxon>
        <taxon>Pentapetalae</taxon>
        <taxon>rosids</taxon>
        <taxon>fabids</taxon>
        <taxon>Fabales</taxon>
        <taxon>Fabaceae</taxon>
        <taxon>Papilionoideae</taxon>
        <taxon>50 kb inversion clade</taxon>
        <taxon>dalbergioids sensu lato</taxon>
        <taxon>Dalbergieae</taxon>
        <taxon>Pterocarpus clade</taxon>
        <taxon>Arachis</taxon>
    </lineage>
</organism>
<dbReference type="PROSITE" id="PS51133">
    <property type="entry name" value="ZF_TFIIS_2"/>
    <property type="match status" value="1"/>
</dbReference>
<keyword evidence="3 11" id="KW-0479">Metal-binding</keyword>
<dbReference type="InterPro" id="IPR001529">
    <property type="entry name" value="Zn_ribbon_RPB9"/>
</dbReference>
<feature type="binding site" evidence="11">
    <location>
        <position position="29"/>
    </location>
    <ligand>
        <name>Zn(2+)</name>
        <dbReference type="ChEBI" id="CHEBI:29105"/>
        <label>1</label>
    </ligand>
</feature>
<feature type="binding site" evidence="11">
    <location>
        <position position="10"/>
    </location>
    <ligand>
        <name>Zn(2+)</name>
        <dbReference type="ChEBI" id="CHEBI:29105"/>
        <label>1</label>
    </ligand>
</feature>
<dbReference type="PIRSF" id="PIRSF005586">
    <property type="entry name" value="RNApol_RpoM"/>
    <property type="match status" value="1"/>
</dbReference>
<dbReference type="Gene3D" id="2.20.25.10">
    <property type="match status" value="2"/>
</dbReference>
<evidence type="ECO:0000256" key="3">
    <source>
        <dbReference type="ARBA" id="ARBA00022723"/>
    </source>
</evidence>
<dbReference type="STRING" id="3818.A0A445AWF8"/>
<feature type="binding site" evidence="11">
    <location>
        <position position="79"/>
    </location>
    <ligand>
        <name>Zn(2+)</name>
        <dbReference type="ChEBI" id="CHEBI:29105"/>
        <label>2</label>
    </ligand>
</feature>
<evidence type="ECO:0000256" key="11">
    <source>
        <dbReference type="PIRSR" id="PIRSR005586-1"/>
    </source>
</evidence>
<comment type="subcellular location">
    <subcellularLocation>
        <location evidence="1">Nucleus</location>
        <location evidence="1">Nucleolus</location>
    </subcellularLocation>
</comment>
<dbReference type="FunFam" id="2.20.25.10:FF:000008">
    <property type="entry name" value="DNA-directed RNA polymerase II subunit RPB9"/>
    <property type="match status" value="1"/>
</dbReference>
<feature type="binding site" evidence="11">
    <location>
        <position position="32"/>
    </location>
    <ligand>
        <name>Zn(2+)</name>
        <dbReference type="ChEBI" id="CHEBI:29105"/>
        <label>1</label>
    </ligand>
</feature>
<sequence length="117" mass="13710">MTVYKFCPECNNILYPKEDREHKILFFACRTCDHQEVADNNCVYRNEIYHSAEERTQVLEDVASDPTLPRTKSVRCAQCNHGEAVFFQGTIRREEGMTLSYVCCNPNCGYRWRDQDS</sequence>
<dbReference type="InterPro" id="IPR034012">
    <property type="entry name" value="Zn_ribbon_RPB9_C"/>
</dbReference>
<dbReference type="InterPro" id="IPR001222">
    <property type="entry name" value="Znf_TFIIS"/>
</dbReference>
<evidence type="ECO:0000313" key="15">
    <source>
        <dbReference type="EMBL" id="RYR30774.1"/>
    </source>
</evidence>
<dbReference type="SMART" id="SM00661">
    <property type="entry name" value="RPOL9"/>
    <property type="match status" value="1"/>
</dbReference>
<dbReference type="SUPFAM" id="SSF57783">
    <property type="entry name" value="Zinc beta-ribbon"/>
    <property type="match status" value="2"/>
</dbReference>
<dbReference type="GO" id="GO:0003676">
    <property type="term" value="F:nucleic acid binding"/>
    <property type="evidence" value="ECO:0007669"/>
    <property type="project" value="InterPro"/>
</dbReference>
<feature type="binding site" evidence="11">
    <location>
        <position position="103"/>
    </location>
    <ligand>
        <name>Zn(2+)</name>
        <dbReference type="ChEBI" id="CHEBI:29105"/>
        <label>2</label>
    </ligand>
</feature>
<dbReference type="GO" id="GO:0006283">
    <property type="term" value="P:transcription-coupled nucleotide-excision repair"/>
    <property type="evidence" value="ECO:0007669"/>
    <property type="project" value="TreeGrafter"/>
</dbReference>
<dbReference type="Pfam" id="PF01096">
    <property type="entry name" value="Zn_ribbon_TFIIS"/>
    <property type="match status" value="1"/>
</dbReference>
<evidence type="ECO:0000259" key="14">
    <source>
        <dbReference type="PROSITE" id="PS51133"/>
    </source>
</evidence>
<dbReference type="GO" id="GO:0003899">
    <property type="term" value="F:DNA-directed RNA polymerase activity"/>
    <property type="evidence" value="ECO:0007669"/>
    <property type="project" value="InterPro"/>
</dbReference>
<dbReference type="Pfam" id="PF02150">
    <property type="entry name" value="Zn_ribbon_RPB9"/>
    <property type="match status" value="1"/>
</dbReference>
<dbReference type="Gramene" id="arahy.Tifrunner.gnm2.ann2.Ah11g434200.1">
    <property type="protein sequence ID" value="arahy.Tifrunner.gnm2.ann2.Ah11g434200.1-CDS"/>
    <property type="gene ID" value="arahy.Tifrunner.gnm2.ann2.Ah11g434200"/>
</dbReference>
<feature type="binding site" evidence="11">
    <location>
        <position position="76"/>
    </location>
    <ligand>
        <name>Zn(2+)</name>
        <dbReference type="ChEBI" id="CHEBI:29105"/>
        <label>2</label>
    </ligand>
</feature>
<evidence type="ECO:0000256" key="8">
    <source>
        <dbReference type="ARBA" id="ARBA00055413"/>
    </source>
</evidence>
<dbReference type="PROSITE" id="PS01030">
    <property type="entry name" value="RNA_POL_M_15KD"/>
    <property type="match status" value="1"/>
</dbReference>